<dbReference type="Proteomes" id="UP000704762">
    <property type="component" value="Unassembled WGS sequence"/>
</dbReference>
<dbReference type="InterPro" id="IPR052519">
    <property type="entry name" value="Euk-type_GlcNAc_Kinase"/>
</dbReference>
<evidence type="ECO:0000313" key="2">
    <source>
        <dbReference type="EMBL" id="MBM7797417.1"/>
    </source>
</evidence>
<evidence type="ECO:0000313" key="3">
    <source>
        <dbReference type="Proteomes" id="UP000704762"/>
    </source>
</evidence>
<accession>A0ABS2REN2</accession>
<dbReference type="Pfam" id="PF01869">
    <property type="entry name" value="BcrAD_BadFG"/>
    <property type="match status" value="1"/>
</dbReference>
<evidence type="ECO:0000259" key="1">
    <source>
        <dbReference type="Pfam" id="PF01869"/>
    </source>
</evidence>
<dbReference type="RefSeq" id="WP_204916107.1">
    <property type="nucleotide sequence ID" value="NZ_BAAAQP010000003.1"/>
</dbReference>
<gene>
    <name evidence="2" type="ORF">JOE57_000338</name>
</gene>
<organism evidence="2 3">
    <name type="scientific">Microlunatus panaciterrae</name>
    <dbReference type="NCBI Taxonomy" id="400768"/>
    <lineage>
        <taxon>Bacteria</taxon>
        <taxon>Bacillati</taxon>
        <taxon>Actinomycetota</taxon>
        <taxon>Actinomycetes</taxon>
        <taxon>Propionibacteriales</taxon>
        <taxon>Propionibacteriaceae</taxon>
        <taxon>Microlunatus</taxon>
    </lineage>
</organism>
<protein>
    <submittedName>
        <fullName evidence="2">N-acetylglucosamine kinase-like BadF-type ATPase</fullName>
    </submittedName>
</protein>
<dbReference type="InterPro" id="IPR043129">
    <property type="entry name" value="ATPase_NBD"/>
</dbReference>
<dbReference type="CDD" id="cd24007">
    <property type="entry name" value="ASKHA_NBD_eukNAGK-like"/>
    <property type="match status" value="1"/>
</dbReference>
<proteinExistence type="predicted"/>
<dbReference type="PANTHER" id="PTHR43190">
    <property type="entry name" value="N-ACETYL-D-GLUCOSAMINE KINASE"/>
    <property type="match status" value="1"/>
</dbReference>
<name>A0ABS2REN2_9ACTN</name>
<dbReference type="InterPro" id="IPR002731">
    <property type="entry name" value="ATPase_BadF"/>
</dbReference>
<feature type="domain" description="ATPase BadF/BadG/BcrA/BcrD type" evidence="1">
    <location>
        <begin position="10"/>
        <end position="293"/>
    </location>
</feature>
<sequence length="316" mass="32494">MPDPSTALVIGADIGGTSTRVAVADLSGRVLNLARGGPGNPNSVGLAGSADQIRAVTAEALEGLSGEVVAATLGLAGGSRITDQAPFLRSAVPETVRCLPRLVSDFAVSFCSGTPARTGYAVIAGTGAGSGRISDDEMVERRDAWGWLLGDEGSGFWLGRAAVRATLLAFERDRPLGPLGHRVLDFAGCRTPVDLIATCYAHPPTWLASFATLVSETAALDPVAREITEECAAILTGSVLSLDPRPGLPIVLGGSVLTEPGPISNAFERHLSAQLPNPVLRSSLGVLGALWIALRGLVADDPAVHAQLLATGAAWR</sequence>
<dbReference type="Gene3D" id="3.30.420.40">
    <property type="match status" value="2"/>
</dbReference>
<keyword evidence="3" id="KW-1185">Reference proteome</keyword>
<comment type="caution">
    <text evidence="2">The sequence shown here is derived from an EMBL/GenBank/DDBJ whole genome shotgun (WGS) entry which is preliminary data.</text>
</comment>
<reference evidence="2 3" key="1">
    <citation type="submission" date="2021-01" db="EMBL/GenBank/DDBJ databases">
        <title>Sequencing the genomes of 1000 actinobacteria strains.</title>
        <authorList>
            <person name="Klenk H.-P."/>
        </authorList>
    </citation>
    <scope>NUCLEOTIDE SEQUENCE [LARGE SCALE GENOMIC DNA]</scope>
    <source>
        <strain evidence="2 3">DSM 18662</strain>
    </source>
</reference>
<dbReference type="EMBL" id="JAFBCF010000001">
    <property type="protein sequence ID" value="MBM7797417.1"/>
    <property type="molecule type" value="Genomic_DNA"/>
</dbReference>
<dbReference type="SUPFAM" id="SSF53067">
    <property type="entry name" value="Actin-like ATPase domain"/>
    <property type="match status" value="2"/>
</dbReference>
<dbReference type="PANTHER" id="PTHR43190:SF3">
    <property type="entry name" value="N-ACETYL-D-GLUCOSAMINE KINASE"/>
    <property type="match status" value="1"/>
</dbReference>